<dbReference type="EMBL" id="WKPR01000005">
    <property type="protein sequence ID" value="MSB19343.1"/>
    <property type="molecule type" value="Genomic_DNA"/>
</dbReference>
<gene>
    <name evidence="1" type="ORF">GKE97_07410</name>
</gene>
<name>A0A6I2R1L7_FLAPL</name>
<accession>A0A6I2R1L7</accession>
<evidence type="ECO:0000313" key="2">
    <source>
        <dbReference type="Proteomes" id="UP000434475"/>
    </source>
</evidence>
<proteinExistence type="predicted"/>
<evidence type="ECO:0000313" key="1">
    <source>
        <dbReference type="EMBL" id="MSB19343.1"/>
    </source>
</evidence>
<organism evidence="1 2">
    <name type="scientific">Flavonifractor plautii</name>
    <name type="common">Fusobacterium plautii</name>
    <dbReference type="NCBI Taxonomy" id="292800"/>
    <lineage>
        <taxon>Bacteria</taxon>
        <taxon>Bacillati</taxon>
        <taxon>Bacillota</taxon>
        <taxon>Clostridia</taxon>
        <taxon>Eubacteriales</taxon>
        <taxon>Oscillospiraceae</taxon>
        <taxon>Flavonifractor</taxon>
    </lineage>
</organism>
<dbReference type="AlphaFoldDB" id="A0A6I2R1L7"/>
<comment type="caution">
    <text evidence="1">The sequence shown here is derived from an EMBL/GenBank/DDBJ whole genome shotgun (WGS) entry which is preliminary data.</text>
</comment>
<protein>
    <submittedName>
        <fullName evidence="1">Uncharacterized protein</fullName>
    </submittedName>
</protein>
<sequence>MQQYQYDGPVMRFDDCVQHRWKATTVAPTEAKAKSNLAYRYKKENGLMPNTKITLPGKLIPA</sequence>
<reference evidence="1 2" key="1">
    <citation type="journal article" date="2019" name="Nat. Med.">
        <title>A library of human gut bacterial isolates paired with longitudinal multiomics data enables mechanistic microbiome research.</title>
        <authorList>
            <person name="Poyet M."/>
            <person name="Groussin M."/>
            <person name="Gibbons S.M."/>
            <person name="Avila-Pacheco J."/>
            <person name="Jiang X."/>
            <person name="Kearney S.M."/>
            <person name="Perrotta A.R."/>
            <person name="Berdy B."/>
            <person name="Zhao S."/>
            <person name="Lieberman T.D."/>
            <person name="Swanson P.K."/>
            <person name="Smith M."/>
            <person name="Roesemann S."/>
            <person name="Alexander J.E."/>
            <person name="Rich S.A."/>
            <person name="Livny J."/>
            <person name="Vlamakis H."/>
            <person name="Clish C."/>
            <person name="Bullock K."/>
            <person name="Deik A."/>
            <person name="Scott J."/>
            <person name="Pierce K.A."/>
            <person name="Xavier R.J."/>
            <person name="Alm E.J."/>
        </authorList>
    </citation>
    <scope>NUCLEOTIDE SEQUENCE [LARGE SCALE GENOMIC DNA]</scope>
    <source>
        <strain evidence="1 2">BIOML-A2</strain>
    </source>
</reference>
<dbReference type="RefSeq" id="WP_003529467.1">
    <property type="nucleotide sequence ID" value="NZ_JADMVA010000032.1"/>
</dbReference>
<dbReference type="Proteomes" id="UP000434475">
    <property type="component" value="Unassembled WGS sequence"/>
</dbReference>